<reference evidence="5" key="1">
    <citation type="submission" date="2016-10" db="EMBL/GenBank/DDBJ databases">
        <authorList>
            <person name="Varghese N."/>
            <person name="Submissions S."/>
        </authorList>
    </citation>
    <scope>NUCLEOTIDE SEQUENCE [LARGE SCALE GENOMIC DNA]</scope>
    <source>
        <strain evidence="5">DSM 19083</strain>
    </source>
</reference>
<dbReference type="RefSeq" id="WP_093374706.1">
    <property type="nucleotide sequence ID" value="NZ_BNAN01000001.1"/>
</dbReference>
<organism evidence="4 5">
    <name type="scientific">Flavimobilis marinus</name>
    <dbReference type="NCBI Taxonomy" id="285351"/>
    <lineage>
        <taxon>Bacteria</taxon>
        <taxon>Bacillati</taxon>
        <taxon>Actinomycetota</taxon>
        <taxon>Actinomycetes</taxon>
        <taxon>Micrococcales</taxon>
        <taxon>Jonesiaceae</taxon>
        <taxon>Flavimobilis</taxon>
    </lineage>
</organism>
<dbReference type="GO" id="GO:0016620">
    <property type="term" value="F:oxidoreductase activity, acting on the aldehyde or oxo group of donors, NAD or NADP as acceptor"/>
    <property type="evidence" value="ECO:0007669"/>
    <property type="project" value="InterPro"/>
</dbReference>
<evidence type="ECO:0000256" key="1">
    <source>
        <dbReference type="ARBA" id="ARBA00009986"/>
    </source>
</evidence>
<dbReference type="Gene3D" id="3.40.309.10">
    <property type="entry name" value="Aldehyde Dehydrogenase, Chain A, domain 2"/>
    <property type="match status" value="1"/>
</dbReference>
<dbReference type="InterPro" id="IPR016161">
    <property type="entry name" value="Ald_DH/histidinol_DH"/>
</dbReference>
<proteinExistence type="inferred from homology"/>
<name>A0A1I2DAV1_9MICO</name>
<accession>A0A1I2DAV1</accession>
<sequence>MANDDDALEMLLSDPETDPRATYVLEPDDVAHLVARVVAATGAPGHTAHSPLTGAPLAAVPRSAAQDAARAAGLARAAQRDWARVAPAQRARVLLALHDLVLAEQSDILDLIQLESGKARASAFEEVADVAQVSRHYGLRGPGYLRQRRVPGMLPVLTQARVHHRPIGVVGVIAPWNYPLTLALADVLPALLAGNGVVLKPDEQTALSALWAADALERAGLPAGLLQVVVGGAEVGSAVVDAVDHIVFTGSTATGRIIARQAGERLIGATLELGGKNSMYVAADADVEAAAAGAVRACFSNSGQLCMSIERLVVHADVADAFLPAFVARVRAMRLGGDLDYSADMGSLVSAAQLERVAAHVDDAVARGARVLTGGVHRSDVGELFYAPTVLADVPADAVCAREETFGPVVSVTVVPDDDAAIVAMNDTEYGLNASVWSGSAAHGRALAARVEAGTVNVNDGYAAAWGSVAAPLGGWKASGLGRRHGREGLLGLTEAQTVVVQRGGRHVSLDALFTLPEGKGQALLSTGLRALKALRLP</sequence>
<dbReference type="EMBL" id="FONZ01000001">
    <property type="protein sequence ID" value="SFE77654.1"/>
    <property type="molecule type" value="Genomic_DNA"/>
</dbReference>
<dbReference type="NCBIfam" id="NF006916">
    <property type="entry name" value="PRK09407.1"/>
    <property type="match status" value="1"/>
</dbReference>
<comment type="similarity">
    <text evidence="1">Belongs to the aldehyde dehydrogenase family.</text>
</comment>
<dbReference type="InterPro" id="IPR016163">
    <property type="entry name" value="Ald_DH_C"/>
</dbReference>
<evidence type="ECO:0000256" key="2">
    <source>
        <dbReference type="ARBA" id="ARBA00023002"/>
    </source>
</evidence>
<dbReference type="SUPFAM" id="SSF53720">
    <property type="entry name" value="ALDH-like"/>
    <property type="match status" value="1"/>
</dbReference>
<dbReference type="Proteomes" id="UP000198520">
    <property type="component" value="Unassembled WGS sequence"/>
</dbReference>
<dbReference type="FunFam" id="3.40.309.10:FF:000009">
    <property type="entry name" value="Aldehyde dehydrogenase A"/>
    <property type="match status" value="1"/>
</dbReference>
<evidence type="ECO:0000313" key="4">
    <source>
        <dbReference type="EMBL" id="SFE77654.1"/>
    </source>
</evidence>
<protein>
    <submittedName>
        <fullName evidence="4">Succinate-semialdehyde dehydrogenase / glutarate-semialdehyde dehydrogenase</fullName>
    </submittedName>
</protein>
<dbReference type="PANTHER" id="PTHR11699">
    <property type="entry name" value="ALDEHYDE DEHYDROGENASE-RELATED"/>
    <property type="match status" value="1"/>
</dbReference>
<dbReference type="InterPro" id="IPR016162">
    <property type="entry name" value="Ald_DH_N"/>
</dbReference>
<keyword evidence="2" id="KW-0560">Oxidoreductase</keyword>
<feature type="domain" description="Aldehyde dehydrogenase" evidence="3">
    <location>
        <begin position="48"/>
        <end position="499"/>
    </location>
</feature>
<dbReference type="STRING" id="285351.SAMN04488035_0482"/>
<gene>
    <name evidence="4" type="ORF">SAMN04488035_0482</name>
</gene>
<dbReference type="OrthoDB" id="6882680at2"/>
<dbReference type="Gene3D" id="3.40.605.10">
    <property type="entry name" value="Aldehyde Dehydrogenase, Chain A, domain 1"/>
    <property type="match status" value="1"/>
</dbReference>
<keyword evidence="5" id="KW-1185">Reference proteome</keyword>
<dbReference type="AlphaFoldDB" id="A0A1I2DAV1"/>
<evidence type="ECO:0000259" key="3">
    <source>
        <dbReference type="Pfam" id="PF00171"/>
    </source>
</evidence>
<evidence type="ECO:0000313" key="5">
    <source>
        <dbReference type="Proteomes" id="UP000198520"/>
    </source>
</evidence>
<dbReference type="Pfam" id="PF00171">
    <property type="entry name" value="Aldedh"/>
    <property type="match status" value="1"/>
</dbReference>
<dbReference type="InterPro" id="IPR015590">
    <property type="entry name" value="Aldehyde_DH_dom"/>
</dbReference>